<protein>
    <recommendedName>
        <fullName evidence="5">Pre-rRNA-processing protein RIX1 N-terminal domain-containing protein</fullName>
    </recommendedName>
</protein>
<evidence type="ECO:0000259" key="5">
    <source>
        <dbReference type="Pfam" id="PF08167"/>
    </source>
</evidence>
<dbReference type="GO" id="GO:0005634">
    <property type="term" value="C:nucleus"/>
    <property type="evidence" value="ECO:0007669"/>
    <property type="project" value="UniProtKB-SubCell"/>
</dbReference>
<comment type="similarity">
    <text evidence="2">Belongs to the RIX1/PELP1 family.</text>
</comment>
<accession>A0AAV2NLJ4</accession>
<proteinExistence type="inferred from homology"/>
<dbReference type="PANTHER" id="PTHR34105:SF1">
    <property type="entry name" value="PROLINE-, GLUTAMIC ACID- AND LEUCINE-RICH PROTEIN 1"/>
    <property type="match status" value="1"/>
</dbReference>
<evidence type="ECO:0000256" key="3">
    <source>
        <dbReference type="ARBA" id="ARBA00023242"/>
    </source>
</evidence>
<name>A0AAV2NLJ4_9HYME</name>
<keyword evidence="7" id="KW-1185">Reference proteome</keyword>
<evidence type="ECO:0000313" key="6">
    <source>
        <dbReference type="EMBL" id="CAL1679936.1"/>
    </source>
</evidence>
<dbReference type="InterPro" id="IPR016024">
    <property type="entry name" value="ARM-type_fold"/>
</dbReference>
<keyword evidence="3" id="KW-0539">Nucleus</keyword>
<feature type="compositionally biased region" description="Polar residues" evidence="4">
    <location>
        <begin position="886"/>
        <end position="898"/>
    </location>
</feature>
<feature type="region of interest" description="Disordered" evidence="4">
    <location>
        <begin position="875"/>
        <end position="905"/>
    </location>
</feature>
<evidence type="ECO:0000256" key="1">
    <source>
        <dbReference type="ARBA" id="ARBA00004123"/>
    </source>
</evidence>
<dbReference type="AlphaFoldDB" id="A0AAV2NLJ4"/>
<evidence type="ECO:0000313" key="7">
    <source>
        <dbReference type="Proteomes" id="UP001497644"/>
    </source>
</evidence>
<dbReference type="Proteomes" id="UP001497644">
    <property type="component" value="Chromosome 2"/>
</dbReference>
<evidence type="ECO:0000256" key="4">
    <source>
        <dbReference type="SAM" id="MobiDB-lite"/>
    </source>
</evidence>
<dbReference type="EMBL" id="OZ034825">
    <property type="protein sequence ID" value="CAL1679936.1"/>
    <property type="molecule type" value="Genomic_DNA"/>
</dbReference>
<dbReference type="Pfam" id="PF08167">
    <property type="entry name" value="RIX1"/>
    <property type="match status" value="1"/>
</dbReference>
<feature type="domain" description="Pre-rRNA-processing protein RIX1 N-terminal" evidence="5">
    <location>
        <begin position="25"/>
        <end position="165"/>
    </location>
</feature>
<dbReference type="InterPro" id="IPR012583">
    <property type="entry name" value="RIX1_N"/>
</dbReference>
<comment type="subcellular location">
    <subcellularLocation>
        <location evidence="1">Nucleus</location>
    </subcellularLocation>
</comment>
<sequence length="905" mass="103670">MEFMHLDNDDVPFDNQEIETAQQTIIKNINSHLNQTRYNGLLMLDRILPTCSKDALSKYGLFWITNATKIVENVHSSTQDLTLACKVLGSLIEHCKNIPELHKQISTRNVKQIISALNALQTEAKCGAVYYLIAVLLYHYPEVCERFQGLIKKMILLQIDSTNENLINASAKCYVLFSKAIERSFKSPEATSTYTRLIYDEMLLCNSLHAIMDELFCELIELESVDIRDQLELPFITDKNIVQNYNKQKQRFSNLCIYLSTMLRGYEARNSVLPQNILGVLHRGLTITPLNLKNKTSSKEQMLHIILPKLHISLLTVLDALINGFGQELVPFGRTILELFQKILQWTSTDLENQITFNNSKPFKSVKIQAYKCLCSWLINTNSLSGIETIANECLIFILKDITPERERILLTMHQKTQHLSKRAIKRFKQSQYENSTVLNNVGKGSTKSGCLDADLCKAALITLQNILFSGTILLKETFHKNVLDTVIPLLYNLYLSSSEQNFYKENNKCRLELFKVLKALQMNPHITIAFPIQYCLEISHMATHDIDVSIVQEAKLASAELEKIIHPAAPTLQLSRQQKSDNEFVFESQVVEVSESQVIEEVATTSKSDKRSRTEEELSQNADAILSILKRPKIIASQCVEIIQNKSSTALIEVNNSTIKVNKSQADENLCEDISKLNKNDRTEEELPKDTDIISSVCKQSKLTFSKCTKTIPSENTIELIETNNSIMDVDKSRANENLYEDIQEEETGNILQKQYEIHYSKEENQQNIDKSINSTTENKVECELITHVNTKEETQLKDLISCTNEIDKRVEEISLQKFSENLTEEIYMEIDDPENQEELNNTRDLISCTNETDKRIEETSPQKFSGNFTEEIYMEMDDPEKQQELNNTQDSPNPFQEETDWHN</sequence>
<dbReference type="GO" id="GO:0006364">
    <property type="term" value="P:rRNA processing"/>
    <property type="evidence" value="ECO:0007669"/>
    <property type="project" value="TreeGrafter"/>
</dbReference>
<reference evidence="6" key="1">
    <citation type="submission" date="2024-04" db="EMBL/GenBank/DDBJ databases">
        <authorList>
            <consortium name="Molecular Ecology Group"/>
        </authorList>
    </citation>
    <scope>NUCLEOTIDE SEQUENCE</scope>
</reference>
<dbReference type="PANTHER" id="PTHR34105">
    <property type="entry name" value="PROLINE-, GLUTAMIC ACID- AND LEUCINE-RICH PROTEIN 1"/>
    <property type="match status" value="1"/>
</dbReference>
<organism evidence="6 7">
    <name type="scientific">Lasius platythorax</name>
    <dbReference type="NCBI Taxonomy" id="488582"/>
    <lineage>
        <taxon>Eukaryota</taxon>
        <taxon>Metazoa</taxon>
        <taxon>Ecdysozoa</taxon>
        <taxon>Arthropoda</taxon>
        <taxon>Hexapoda</taxon>
        <taxon>Insecta</taxon>
        <taxon>Pterygota</taxon>
        <taxon>Neoptera</taxon>
        <taxon>Endopterygota</taxon>
        <taxon>Hymenoptera</taxon>
        <taxon>Apocrita</taxon>
        <taxon>Aculeata</taxon>
        <taxon>Formicoidea</taxon>
        <taxon>Formicidae</taxon>
        <taxon>Formicinae</taxon>
        <taxon>Lasius</taxon>
        <taxon>Lasius</taxon>
    </lineage>
</organism>
<evidence type="ECO:0000256" key="2">
    <source>
        <dbReference type="ARBA" id="ARBA00010511"/>
    </source>
</evidence>
<dbReference type="SUPFAM" id="SSF48371">
    <property type="entry name" value="ARM repeat"/>
    <property type="match status" value="1"/>
</dbReference>
<gene>
    <name evidence="6" type="ORF">LPLAT_LOCUS6038</name>
</gene>